<gene>
    <name evidence="1" type="ORF">TPSB3V08_LOCUS11837</name>
</gene>
<sequence>MLSVQKEILELTFKGHSPTKVIKPTSTLSDEPLEDNSLEDGDNNCDFIKVTKGGCLEQKKMGCICDSAPNLNITISNLLQWPRGQDVRRWNVLAVGGFLCEESKVQEFEVYKWKEALQTRVGARLLEERGERSVETVPTRLHRNDLDHNISFFLVQHLHSIVSYTIVITRGKSLKRVS</sequence>
<organism evidence="1">
    <name type="scientific">Timema poppense</name>
    <name type="common">Walking stick</name>
    <dbReference type="NCBI Taxonomy" id="170557"/>
    <lineage>
        <taxon>Eukaryota</taxon>
        <taxon>Metazoa</taxon>
        <taxon>Ecdysozoa</taxon>
        <taxon>Arthropoda</taxon>
        <taxon>Hexapoda</taxon>
        <taxon>Insecta</taxon>
        <taxon>Pterygota</taxon>
        <taxon>Neoptera</taxon>
        <taxon>Polyneoptera</taxon>
        <taxon>Phasmatodea</taxon>
        <taxon>Timematodea</taxon>
        <taxon>Timematoidea</taxon>
        <taxon>Timematidae</taxon>
        <taxon>Timema</taxon>
    </lineage>
</organism>
<dbReference type="AlphaFoldDB" id="A0A7R9DMN0"/>
<reference evidence="1" key="1">
    <citation type="submission" date="2020-11" db="EMBL/GenBank/DDBJ databases">
        <authorList>
            <person name="Tran Van P."/>
        </authorList>
    </citation>
    <scope>NUCLEOTIDE SEQUENCE</scope>
</reference>
<name>A0A7R9DMN0_TIMPO</name>
<protein>
    <submittedName>
        <fullName evidence="1">Uncharacterized protein</fullName>
    </submittedName>
</protein>
<dbReference type="EMBL" id="OD013985">
    <property type="protein sequence ID" value="CAD7417526.1"/>
    <property type="molecule type" value="Genomic_DNA"/>
</dbReference>
<evidence type="ECO:0000313" key="1">
    <source>
        <dbReference type="EMBL" id="CAD7417526.1"/>
    </source>
</evidence>
<proteinExistence type="predicted"/>
<accession>A0A7R9DMN0</accession>